<dbReference type="AlphaFoldDB" id="A0AB34TKM2"/>
<feature type="region of interest" description="Disordered" evidence="1">
    <location>
        <begin position="1"/>
        <end position="58"/>
    </location>
</feature>
<organism evidence="3 4">
    <name type="scientific">Stenotrophomonas maltophilia</name>
    <name type="common">Pseudomonas maltophilia</name>
    <name type="synonym">Xanthomonas maltophilia</name>
    <dbReference type="NCBI Taxonomy" id="40324"/>
    <lineage>
        <taxon>Bacteria</taxon>
        <taxon>Pseudomonadati</taxon>
        <taxon>Pseudomonadota</taxon>
        <taxon>Gammaproteobacteria</taxon>
        <taxon>Lysobacterales</taxon>
        <taxon>Lysobacteraceae</taxon>
        <taxon>Stenotrophomonas</taxon>
        <taxon>Stenotrophomonas maltophilia group</taxon>
    </lineage>
</organism>
<accession>A0AB34TKM2</accession>
<gene>
    <name evidence="3" type="ORF">VL23_10670</name>
</gene>
<sequence length="90" mass="9890">MHNESPLPIGSVEPCSADEKQPTSGRLYNNEKQPTSGRLYNNEEQPTGGRLYQGGSIEQQRQRAKRTAMWVGAIAVLVYVGFILSGVIGR</sequence>
<keyword evidence="2" id="KW-0812">Transmembrane</keyword>
<evidence type="ECO:0000313" key="4">
    <source>
        <dbReference type="Proteomes" id="UP000037632"/>
    </source>
</evidence>
<keyword evidence="2" id="KW-0472">Membrane</keyword>
<evidence type="ECO:0008006" key="5">
    <source>
        <dbReference type="Google" id="ProtNLM"/>
    </source>
</evidence>
<dbReference type="RefSeq" id="WP_053461974.1">
    <property type="nucleotide sequence ID" value="NZ_JZIW01000001.1"/>
</dbReference>
<feature type="transmembrane region" description="Helical" evidence="2">
    <location>
        <begin position="68"/>
        <end position="88"/>
    </location>
</feature>
<reference evidence="3 4" key="1">
    <citation type="journal article" date="2015" name="Antimicrob. Agents Chemother.">
        <title>Whole-Genome Sequencing Identifies Emergence of a Quinolone Resistance Mutation in a Case of Stenotrophomonas maltophilia Bacteremia.</title>
        <authorList>
            <person name="Pak T.R."/>
            <person name="Altman D.R."/>
            <person name="Attie O."/>
            <person name="Sebra R."/>
            <person name="Hamula C.L."/>
            <person name="Lewis M."/>
            <person name="Deikus G."/>
            <person name="Newman L.C."/>
            <person name="Fang G."/>
            <person name="Hand J."/>
            <person name="Papel G."/>
            <person name="Wallach F."/>
            <person name="Schadt E.E."/>
            <person name="Huprikar S."/>
            <person name="van Bakel H."/>
            <person name="Kasarskis A."/>
            <person name="Bashir A."/>
        </authorList>
    </citation>
    <scope>NUCLEOTIDE SEQUENCE [LARGE SCALE GENOMIC DNA]</scope>
    <source>
        <strain evidence="3 4">ISMMS6</strain>
    </source>
</reference>
<keyword evidence="2" id="KW-1133">Transmembrane helix</keyword>
<protein>
    <recommendedName>
        <fullName evidence="5">Transmembrane protein</fullName>
    </recommendedName>
</protein>
<dbReference type="Proteomes" id="UP000037632">
    <property type="component" value="Unassembled WGS sequence"/>
</dbReference>
<proteinExistence type="predicted"/>
<evidence type="ECO:0000256" key="1">
    <source>
        <dbReference type="SAM" id="MobiDB-lite"/>
    </source>
</evidence>
<comment type="caution">
    <text evidence="3">The sequence shown here is derived from an EMBL/GenBank/DDBJ whole genome shotgun (WGS) entry which is preliminary data.</text>
</comment>
<evidence type="ECO:0000256" key="2">
    <source>
        <dbReference type="SAM" id="Phobius"/>
    </source>
</evidence>
<dbReference type="EMBL" id="JZIW01000001">
    <property type="protein sequence ID" value="KOO83633.1"/>
    <property type="molecule type" value="Genomic_DNA"/>
</dbReference>
<feature type="compositionally biased region" description="Polar residues" evidence="1">
    <location>
        <begin position="22"/>
        <end position="45"/>
    </location>
</feature>
<evidence type="ECO:0000313" key="3">
    <source>
        <dbReference type="EMBL" id="KOO83633.1"/>
    </source>
</evidence>
<name>A0AB34TKM2_STEMA</name>